<evidence type="ECO:0000313" key="2">
    <source>
        <dbReference type="Proteomes" id="UP001060215"/>
    </source>
</evidence>
<organism evidence="1 2">
    <name type="scientific">Camellia lanceoleosa</name>
    <dbReference type="NCBI Taxonomy" id="1840588"/>
    <lineage>
        <taxon>Eukaryota</taxon>
        <taxon>Viridiplantae</taxon>
        <taxon>Streptophyta</taxon>
        <taxon>Embryophyta</taxon>
        <taxon>Tracheophyta</taxon>
        <taxon>Spermatophyta</taxon>
        <taxon>Magnoliopsida</taxon>
        <taxon>eudicotyledons</taxon>
        <taxon>Gunneridae</taxon>
        <taxon>Pentapetalae</taxon>
        <taxon>asterids</taxon>
        <taxon>Ericales</taxon>
        <taxon>Theaceae</taxon>
        <taxon>Camellia</taxon>
    </lineage>
</organism>
<gene>
    <name evidence="1" type="ORF">LOK49_LG05G01811</name>
</gene>
<name>A0ACC0HVD0_9ERIC</name>
<keyword evidence="2" id="KW-1185">Reference proteome</keyword>
<accession>A0ACC0HVD0</accession>
<protein>
    <submittedName>
        <fullName evidence="1">Autophagy-related protein 2</fullName>
    </submittedName>
</protein>
<reference evidence="1 2" key="1">
    <citation type="journal article" date="2022" name="Plant J.">
        <title>Chromosome-level genome of Camellia lanceoleosa provides a valuable resource for understanding genome evolution and self-incompatibility.</title>
        <authorList>
            <person name="Gong W."/>
            <person name="Xiao S."/>
            <person name="Wang L."/>
            <person name="Liao Z."/>
            <person name="Chang Y."/>
            <person name="Mo W."/>
            <person name="Hu G."/>
            <person name="Li W."/>
            <person name="Zhao G."/>
            <person name="Zhu H."/>
            <person name="Hu X."/>
            <person name="Ji K."/>
            <person name="Xiang X."/>
            <person name="Song Q."/>
            <person name="Yuan D."/>
            <person name="Jin S."/>
            <person name="Zhang L."/>
        </authorList>
    </citation>
    <scope>NUCLEOTIDE SEQUENCE [LARGE SCALE GENOMIC DNA]</scope>
    <source>
        <strain evidence="1">SQ_2022a</strain>
    </source>
</reference>
<comment type="caution">
    <text evidence="1">The sequence shown here is derived from an EMBL/GenBank/DDBJ whole genome shotgun (WGS) entry which is preliminary data.</text>
</comment>
<dbReference type="Proteomes" id="UP001060215">
    <property type="component" value="Chromosome 4"/>
</dbReference>
<dbReference type="EMBL" id="CM045761">
    <property type="protein sequence ID" value="KAI8016410.1"/>
    <property type="molecule type" value="Genomic_DNA"/>
</dbReference>
<evidence type="ECO:0000313" key="1">
    <source>
        <dbReference type="EMBL" id="KAI8016410.1"/>
    </source>
</evidence>
<proteinExistence type="predicted"/>
<sequence length="161" mass="17242">MPNKEFNRLMKVSVMASQTASALVRTPLKRYQRGAGAGSAIATAVQAAPAAVIAPASAAARAFHCALLGVRNRSAPPFLILNTRRSRLKSIWVLLSLGKINGGLNAQVNLFRTSVSHTGKTPRRKQNIILKPPFGYHCGDCIIEGGFICFFSGLLVLKPSN</sequence>